<feature type="transmembrane region" description="Helical" evidence="3">
    <location>
        <begin position="143"/>
        <end position="164"/>
    </location>
</feature>
<evidence type="ECO:0000256" key="3">
    <source>
        <dbReference type="SAM" id="Phobius"/>
    </source>
</evidence>
<keyword evidence="3" id="KW-1133">Transmembrane helix</keyword>
<keyword evidence="3" id="KW-0812">Transmembrane</keyword>
<reference evidence="5" key="1">
    <citation type="submission" date="2020-12" db="EMBL/GenBank/DDBJ databases">
        <title>The genome sequence of Inhella sp. 1Y17.</title>
        <authorList>
            <person name="Liu Y."/>
        </authorList>
    </citation>
    <scope>NUCLEOTIDE SEQUENCE</scope>
    <source>
        <strain evidence="5">1Y17</strain>
    </source>
</reference>
<dbReference type="EC" id="2.7.7.65" evidence="1"/>
<dbReference type="CDD" id="cd01949">
    <property type="entry name" value="GGDEF"/>
    <property type="match status" value="1"/>
</dbReference>
<dbReference type="InterPro" id="IPR000160">
    <property type="entry name" value="GGDEF_dom"/>
</dbReference>
<comment type="catalytic activity">
    <reaction evidence="2">
        <text>2 GTP = 3',3'-c-di-GMP + 2 diphosphate</text>
        <dbReference type="Rhea" id="RHEA:24898"/>
        <dbReference type="ChEBI" id="CHEBI:33019"/>
        <dbReference type="ChEBI" id="CHEBI:37565"/>
        <dbReference type="ChEBI" id="CHEBI:58805"/>
        <dbReference type="EC" id="2.7.7.65"/>
    </reaction>
</comment>
<evidence type="ECO:0000259" key="4">
    <source>
        <dbReference type="PROSITE" id="PS50887"/>
    </source>
</evidence>
<dbReference type="PANTHER" id="PTHR45138">
    <property type="entry name" value="REGULATORY COMPONENTS OF SENSORY TRANSDUCTION SYSTEM"/>
    <property type="match status" value="1"/>
</dbReference>
<evidence type="ECO:0000256" key="1">
    <source>
        <dbReference type="ARBA" id="ARBA00012528"/>
    </source>
</evidence>
<dbReference type="RefSeq" id="WP_198110769.1">
    <property type="nucleotide sequence ID" value="NZ_JAEDAK010000005.1"/>
</dbReference>
<dbReference type="InterPro" id="IPR029787">
    <property type="entry name" value="Nucleotide_cyclase"/>
</dbReference>
<accession>A0A931J1J5</accession>
<dbReference type="AlphaFoldDB" id="A0A931J1J5"/>
<dbReference type="InterPro" id="IPR050469">
    <property type="entry name" value="Diguanylate_Cyclase"/>
</dbReference>
<dbReference type="Pfam" id="PF00990">
    <property type="entry name" value="GGDEF"/>
    <property type="match status" value="1"/>
</dbReference>
<dbReference type="EMBL" id="JAEDAK010000005">
    <property type="protein sequence ID" value="MBH9577028.1"/>
    <property type="molecule type" value="Genomic_DNA"/>
</dbReference>
<dbReference type="SUPFAM" id="SSF55073">
    <property type="entry name" value="Nucleotide cyclase"/>
    <property type="match status" value="1"/>
</dbReference>
<evidence type="ECO:0000313" key="5">
    <source>
        <dbReference type="EMBL" id="MBH9577028.1"/>
    </source>
</evidence>
<feature type="transmembrane region" description="Helical" evidence="3">
    <location>
        <begin position="184"/>
        <end position="207"/>
    </location>
</feature>
<sequence length="386" mass="42007">MSILTSLQLILYALVWGLGCAVHREERPALLHWLGFALLAALQAALVAWRPEGPVWLTHTGSNVATVFSLAFAGRGVLVFLRLRPPDALWFGLPLLALGVLLFIGPAATSARVGAMAFFNALLLGAVFMQARPAFLAEFGRRMAWIATLPVLAQLALNLFFVGWGLLQLPLDITGAQAVPTATWAVALVSAGTFNFLFIFLVALRLLNRLREQASRDALTGVANRRAMQERLHLEWERARRYGRPLVAIAVDVDHFKRINDQHGHAVGDRALQAVAQALQAQVRETDQLSRLGGEEFLVLMPQAQVAQEGQRLAERLRAAVAALELRGAAGAPITLTASFGLSESQPDDADREALLRRADQALYAAKRRGRNAAVRWSAELAGATD</sequence>
<dbReference type="Proteomes" id="UP000613266">
    <property type="component" value="Unassembled WGS sequence"/>
</dbReference>
<feature type="transmembrane region" description="Helical" evidence="3">
    <location>
        <begin position="88"/>
        <end position="107"/>
    </location>
</feature>
<dbReference type="FunFam" id="3.30.70.270:FF:000001">
    <property type="entry name" value="Diguanylate cyclase domain protein"/>
    <property type="match status" value="1"/>
</dbReference>
<gene>
    <name evidence="5" type="ORF">I7X39_08930</name>
</gene>
<dbReference type="GO" id="GO:1902201">
    <property type="term" value="P:negative regulation of bacterial-type flagellum-dependent cell motility"/>
    <property type="evidence" value="ECO:0007669"/>
    <property type="project" value="TreeGrafter"/>
</dbReference>
<organism evidence="5 6">
    <name type="scientific">Inhella proteolytica</name>
    <dbReference type="NCBI Taxonomy" id="2795029"/>
    <lineage>
        <taxon>Bacteria</taxon>
        <taxon>Pseudomonadati</taxon>
        <taxon>Pseudomonadota</taxon>
        <taxon>Betaproteobacteria</taxon>
        <taxon>Burkholderiales</taxon>
        <taxon>Sphaerotilaceae</taxon>
        <taxon>Inhella</taxon>
    </lineage>
</organism>
<dbReference type="InterPro" id="IPR043128">
    <property type="entry name" value="Rev_trsase/Diguanyl_cyclase"/>
</dbReference>
<dbReference type="Gene3D" id="3.30.70.270">
    <property type="match status" value="1"/>
</dbReference>
<feature type="transmembrane region" description="Helical" evidence="3">
    <location>
        <begin position="6"/>
        <end position="23"/>
    </location>
</feature>
<feature type="domain" description="GGDEF" evidence="4">
    <location>
        <begin position="244"/>
        <end position="379"/>
    </location>
</feature>
<dbReference type="NCBIfam" id="TIGR00254">
    <property type="entry name" value="GGDEF"/>
    <property type="match status" value="1"/>
</dbReference>
<keyword evidence="3" id="KW-0472">Membrane</keyword>
<feature type="transmembrane region" description="Helical" evidence="3">
    <location>
        <begin position="30"/>
        <end position="49"/>
    </location>
</feature>
<feature type="transmembrane region" description="Helical" evidence="3">
    <location>
        <begin position="113"/>
        <end position="131"/>
    </location>
</feature>
<comment type="caution">
    <text evidence="5">The sequence shown here is derived from an EMBL/GenBank/DDBJ whole genome shotgun (WGS) entry which is preliminary data.</text>
</comment>
<dbReference type="SMART" id="SM00267">
    <property type="entry name" value="GGDEF"/>
    <property type="match status" value="1"/>
</dbReference>
<dbReference type="GO" id="GO:0043709">
    <property type="term" value="P:cell adhesion involved in single-species biofilm formation"/>
    <property type="evidence" value="ECO:0007669"/>
    <property type="project" value="TreeGrafter"/>
</dbReference>
<feature type="transmembrane region" description="Helical" evidence="3">
    <location>
        <begin position="61"/>
        <end position="81"/>
    </location>
</feature>
<keyword evidence="6" id="KW-1185">Reference proteome</keyword>
<name>A0A931J1J5_9BURK</name>
<protein>
    <recommendedName>
        <fullName evidence="1">diguanylate cyclase</fullName>
        <ecNumber evidence="1">2.7.7.65</ecNumber>
    </recommendedName>
</protein>
<evidence type="ECO:0000256" key="2">
    <source>
        <dbReference type="ARBA" id="ARBA00034247"/>
    </source>
</evidence>
<proteinExistence type="predicted"/>
<dbReference type="PANTHER" id="PTHR45138:SF9">
    <property type="entry name" value="DIGUANYLATE CYCLASE DGCM-RELATED"/>
    <property type="match status" value="1"/>
</dbReference>
<evidence type="ECO:0000313" key="6">
    <source>
        <dbReference type="Proteomes" id="UP000613266"/>
    </source>
</evidence>
<dbReference type="GO" id="GO:0005886">
    <property type="term" value="C:plasma membrane"/>
    <property type="evidence" value="ECO:0007669"/>
    <property type="project" value="TreeGrafter"/>
</dbReference>
<dbReference type="PROSITE" id="PS50887">
    <property type="entry name" value="GGDEF"/>
    <property type="match status" value="1"/>
</dbReference>
<dbReference type="GO" id="GO:0052621">
    <property type="term" value="F:diguanylate cyclase activity"/>
    <property type="evidence" value="ECO:0007669"/>
    <property type="project" value="UniProtKB-EC"/>
</dbReference>